<evidence type="ECO:0000313" key="1">
    <source>
        <dbReference type="EMBL" id="GIM28420.1"/>
    </source>
</evidence>
<sequence>MEYASTIKYNHFKLCHYYLHFSDVPLIYRQTVKNYMKIRISKFKFYIHIKSLYD</sequence>
<gene>
    <name evidence="1" type="ORF">CPJCM30710_10860</name>
</gene>
<reference evidence="1" key="1">
    <citation type="submission" date="2021-03" db="EMBL/GenBank/DDBJ databases">
        <title>Taxonomic study of Clostridium polyendosporum from meadow-gley soil under rice.</title>
        <authorList>
            <person name="Kobayashi H."/>
            <person name="Tanizawa Y."/>
            <person name="Yagura M."/>
        </authorList>
    </citation>
    <scope>NUCLEOTIDE SEQUENCE</scope>
    <source>
        <strain evidence="1">JCM 30710</strain>
    </source>
</reference>
<keyword evidence="2" id="KW-1185">Reference proteome</keyword>
<protein>
    <submittedName>
        <fullName evidence="1">Uncharacterized protein</fullName>
    </submittedName>
</protein>
<name>A0A919RZL8_9CLOT</name>
<accession>A0A919RZL8</accession>
<dbReference type="EMBL" id="BOPZ01000006">
    <property type="protein sequence ID" value="GIM28420.1"/>
    <property type="molecule type" value="Genomic_DNA"/>
</dbReference>
<evidence type="ECO:0000313" key="2">
    <source>
        <dbReference type="Proteomes" id="UP000679179"/>
    </source>
</evidence>
<organism evidence="1 2">
    <name type="scientific">Clostridium polyendosporum</name>
    <dbReference type="NCBI Taxonomy" id="69208"/>
    <lineage>
        <taxon>Bacteria</taxon>
        <taxon>Bacillati</taxon>
        <taxon>Bacillota</taxon>
        <taxon>Clostridia</taxon>
        <taxon>Eubacteriales</taxon>
        <taxon>Clostridiaceae</taxon>
        <taxon>Clostridium</taxon>
    </lineage>
</organism>
<proteinExistence type="predicted"/>
<dbReference type="Proteomes" id="UP000679179">
    <property type="component" value="Unassembled WGS sequence"/>
</dbReference>
<dbReference type="AlphaFoldDB" id="A0A919RZL8"/>
<comment type="caution">
    <text evidence="1">The sequence shown here is derived from an EMBL/GenBank/DDBJ whole genome shotgun (WGS) entry which is preliminary data.</text>
</comment>